<gene>
    <name evidence="2" type="ORF">OV079_40105</name>
</gene>
<dbReference type="EMBL" id="JAPNKE010000002">
    <property type="protein sequence ID" value="MCY1011664.1"/>
    <property type="molecule type" value="Genomic_DNA"/>
</dbReference>
<evidence type="ECO:0000313" key="2">
    <source>
        <dbReference type="EMBL" id="MCY1011664.1"/>
    </source>
</evidence>
<evidence type="ECO:0008006" key="4">
    <source>
        <dbReference type="Google" id="ProtNLM"/>
    </source>
</evidence>
<dbReference type="AlphaFoldDB" id="A0A9X3EY12"/>
<keyword evidence="1" id="KW-0732">Signal</keyword>
<keyword evidence="3" id="KW-1185">Reference proteome</keyword>
<reference evidence="2" key="1">
    <citation type="submission" date="2022-11" db="EMBL/GenBank/DDBJ databases">
        <title>Minimal conservation of predation-associated metabolite biosynthetic gene clusters underscores biosynthetic potential of Myxococcota including descriptions for ten novel species: Archangium lansinium sp. nov., Myxococcus landrumus sp. nov., Nannocystis bai.</title>
        <authorList>
            <person name="Ahearne A."/>
            <person name="Stevens C."/>
            <person name="Phillips K."/>
        </authorList>
    </citation>
    <scope>NUCLEOTIDE SEQUENCE</scope>
    <source>
        <strain evidence="2">Na p29</strain>
    </source>
</reference>
<feature type="chain" id="PRO_5040760032" description="Cytochrome c domain-containing protein" evidence="1">
    <location>
        <begin position="26"/>
        <end position="579"/>
    </location>
</feature>
<proteinExistence type="predicted"/>
<name>A0A9X3EY12_9BACT</name>
<comment type="caution">
    <text evidence="2">The sequence shown here is derived from an EMBL/GenBank/DDBJ whole genome shotgun (WGS) entry which is preliminary data.</text>
</comment>
<sequence length="579" mass="62905">MIRPLARVSSLLLLAAACNLPTPPAGEGGDTSGAADDPGLVTPECIETRAATEGILRARCGACHDGGQTQGKFGGVSDLDGLIADGYVVRGAAADSLLFQRIARGEMPVGADDLPADEQATIERWIDVCTPAEEAAEDVELTQKPGCLDNEFVVHDDVLAEILADLTLLDSARQRTTRYVTFAHLHSAGFCEEQLEGYRHAFAKLINHLSLAPTIRVPEAIDEARTIYRIDLVDYGWTADTWAQITAADPYAIAFRSDDARKIQQAAEVELFSVKGDWFIEAASQPPLYHTVLGIPGTRAELEGELGVDVDANILAELELDHDEVLRAGFRDSKVSRSNRVIERHQVPSADYRAYWLSYDFADNEDEKDIIVRPLDFVEDGGEIIFTLPNGLQGYMIVDGAGARIDRAPIAIVHDGEVSEEPEVINGLSCMSCHSEGMRRATDEIRAYAESNTVFDAAQQEQIAKLYAPQDVFDRAQQRDIETFAASLAKTGSAGRVGGYEPVMAAHIAFELDVDLRRAAAEFGISRDELLKNLSRLEGLVGLDRSTLRRDAFENGFAAAACVLKLGSTRECPEGIDPG</sequence>
<dbReference type="RefSeq" id="WP_267774954.1">
    <property type="nucleotide sequence ID" value="NZ_JAPNKE010000002.1"/>
</dbReference>
<organism evidence="2 3">
    <name type="scientific">Nannocystis pusilla</name>
    <dbReference type="NCBI Taxonomy" id="889268"/>
    <lineage>
        <taxon>Bacteria</taxon>
        <taxon>Pseudomonadati</taxon>
        <taxon>Myxococcota</taxon>
        <taxon>Polyangia</taxon>
        <taxon>Nannocystales</taxon>
        <taxon>Nannocystaceae</taxon>
        <taxon>Nannocystis</taxon>
    </lineage>
</organism>
<dbReference type="PROSITE" id="PS51257">
    <property type="entry name" value="PROKAR_LIPOPROTEIN"/>
    <property type="match status" value="1"/>
</dbReference>
<evidence type="ECO:0000256" key="1">
    <source>
        <dbReference type="SAM" id="SignalP"/>
    </source>
</evidence>
<dbReference type="Proteomes" id="UP001150924">
    <property type="component" value="Unassembled WGS sequence"/>
</dbReference>
<accession>A0A9X3EY12</accession>
<protein>
    <recommendedName>
        <fullName evidence="4">Cytochrome c domain-containing protein</fullName>
    </recommendedName>
</protein>
<feature type="signal peptide" evidence="1">
    <location>
        <begin position="1"/>
        <end position="25"/>
    </location>
</feature>
<evidence type="ECO:0000313" key="3">
    <source>
        <dbReference type="Proteomes" id="UP001150924"/>
    </source>
</evidence>